<dbReference type="AlphaFoldDB" id="A0A8H7DD90"/>
<keyword evidence="5" id="KW-1185">Reference proteome</keyword>
<dbReference type="OrthoDB" id="7464126at2759"/>
<dbReference type="InterPro" id="IPR027417">
    <property type="entry name" value="P-loop_NTPase"/>
</dbReference>
<name>A0A8H7DD90_9AGAR</name>
<comment type="caution">
    <text evidence="4">The sequence shown here is derived from an EMBL/GenBank/DDBJ whole genome shotgun (WGS) entry which is preliminary data.</text>
</comment>
<evidence type="ECO:0000256" key="1">
    <source>
        <dbReference type="ARBA" id="ARBA00022737"/>
    </source>
</evidence>
<dbReference type="Proteomes" id="UP000620124">
    <property type="component" value="Unassembled WGS sequence"/>
</dbReference>
<dbReference type="InterPro" id="IPR056884">
    <property type="entry name" value="NPHP3-like_N"/>
</dbReference>
<evidence type="ECO:0000313" key="4">
    <source>
        <dbReference type="EMBL" id="KAF7368697.1"/>
    </source>
</evidence>
<protein>
    <submittedName>
        <fullName evidence="4">Ankyrin repeat-containing protein</fullName>
    </submittedName>
</protein>
<sequence length="580" mass="66465">MDIIGVVASTLQFIDALVKTHDYVKDFQDAREDQRRILREVISVKPLLEELDKRIKNPAGVGNGIDVKQLEGRLLDLKSLIDRLSTKLAPPVGWRRLNRFKWGLWGKNDVKEALSTIERFKTMSIWESVSDLAEEQRIDREYLVNIERSFKEQRGDFEDARQAERFEHRAGAGKTVISSIVVNALRSNVDGQNIGVAVIYLNHQETEAQSPSNLVAGLWRQLVFEKGMSASVRQLHEKHCEPRTRPTLEETHYVLCSTVLEYSKVFIIVDALDEYPEQQRHILLHRLSSLTSTVNLMFTSRAHISIGHVVPNLESLEIRATEGDIRRYLYAEILRSSRLSRHIESRPDLREEIEKNIVRRSDGMFLLAKLHIDSLATKHTTKAVRDALVNMPGDLDSTYDEIVGRINGQSEDDKKLAWRIISWVANAKRPLRPSELREVLAVELGSSKLDPENLLDMATILSVCAGLVVFSEEDKRIRLIHYTIQKYLNHVLATAFPDASTEITRMCITYLNFDTFSQNAHDPMSLFHQISFLDYAVEYGLAHARGRPESDIQDLILSFLSNCSVWWKLRSWNGCRRSLI</sequence>
<reference evidence="4" key="1">
    <citation type="submission" date="2020-05" db="EMBL/GenBank/DDBJ databases">
        <title>Mycena genomes resolve the evolution of fungal bioluminescence.</title>
        <authorList>
            <person name="Tsai I.J."/>
        </authorList>
    </citation>
    <scope>NUCLEOTIDE SEQUENCE</scope>
    <source>
        <strain evidence="4">CCC161011</strain>
    </source>
</reference>
<dbReference type="InterPro" id="IPR054471">
    <property type="entry name" value="GPIID_WHD"/>
</dbReference>
<evidence type="ECO:0000313" key="5">
    <source>
        <dbReference type="Proteomes" id="UP000620124"/>
    </source>
</evidence>
<dbReference type="Pfam" id="PF24883">
    <property type="entry name" value="NPHP3_N"/>
    <property type="match status" value="1"/>
</dbReference>
<organism evidence="4 5">
    <name type="scientific">Mycena venus</name>
    <dbReference type="NCBI Taxonomy" id="2733690"/>
    <lineage>
        <taxon>Eukaryota</taxon>
        <taxon>Fungi</taxon>
        <taxon>Dikarya</taxon>
        <taxon>Basidiomycota</taxon>
        <taxon>Agaricomycotina</taxon>
        <taxon>Agaricomycetes</taxon>
        <taxon>Agaricomycetidae</taxon>
        <taxon>Agaricales</taxon>
        <taxon>Marasmiineae</taxon>
        <taxon>Mycenaceae</taxon>
        <taxon>Mycena</taxon>
    </lineage>
</organism>
<feature type="domain" description="Nephrocystin 3-like N-terminal" evidence="3">
    <location>
        <begin position="169"/>
        <end position="301"/>
    </location>
</feature>
<feature type="domain" description="GPI inositol-deacylase winged helix" evidence="2">
    <location>
        <begin position="412"/>
        <end position="489"/>
    </location>
</feature>
<dbReference type="PANTHER" id="PTHR10039">
    <property type="entry name" value="AMELOGENIN"/>
    <property type="match status" value="1"/>
</dbReference>
<dbReference type="EMBL" id="JACAZI010000002">
    <property type="protein sequence ID" value="KAF7368697.1"/>
    <property type="molecule type" value="Genomic_DNA"/>
</dbReference>
<proteinExistence type="predicted"/>
<keyword evidence="1" id="KW-0677">Repeat</keyword>
<dbReference type="PANTHER" id="PTHR10039:SF15">
    <property type="entry name" value="NACHT DOMAIN-CONTAINING PROTEIN"/>
    <property type="match status" value="1"/>
</dbReference>
<evidence type="ECO:0000259" key="2">
    <source>
        <dbReference type="Pfam" id="PF22939"/>
    </source>
</evidence>
<dbReference type="Gene3D" id="3.40.50.300">
    <property type="entry name" value="P-loop containing nucleotide triphosphate hydrolases"/>
    <property type="match status" value="1"/>
</dbReference>
<evidence type="ECO:0000259" key="3">
    <source>
        <dbReference type="Pfam" id="PF24883"/>
    </source>
</evidence>
<accession>A0A8H7DD90</accession>
<dbReference type="Pfam" id="PF22939">
    <property type="entry name" value="WHD_GPIID"/>
    <property type="match status" value="1"/>
</dbReference>
<gene>
    <name evidence="4" type="ORF">MVEN_00194300</name>
</gene>